<evidence type="ECO:0000313" key="4">
    <source>
        <dbReference type="EMBL" id="EZQ03879.1"/>
    </source>
</evidence>
<comment type="function">
    <text evidence="2">Part of ribonuclease P, a protein complex that generates mature tRNA molecules by cleaving their 5'-ends.</text>
</comment>
<keyword evidence="5" id="KW-1185">Reference proteome</keyword>
<dbReference type="Pfam" id="PF01900">
    <property type="entry name" value="RNase_P_Rpp14"/>
    <property type="match status" value="1"/>
</dbReference>
<keyword evidence="3" id="KW-1133">Transmembrane helix</keyword>
<dbReference type="SUPFAM" id="SSF160350">
    <property type="entry name" value="Rnp2-like"/>
    <property type="match status" value="1"/>
</dbReference>
<reference evidence="4 5" key="1">
    <citation type="submission" date="2014-03" db="EMBL/GenBank/DDBJ databases">
        <title>Draft genome sequence of the novel thermoacidophilic archaea Acidianus copahuensis ALE1 strain, isolated from Copahue volcanic area in Neuquen Argentina.</title>
        <authorList>
            <person name="Urbieta M.S."/>
            <person name="Rascovan N."/>
            <person name="Castro C."/>
            <person name="Revale S."/>
            <person name="Giaveno M.A."/>
            <person name="Vazquez M.P."/>
            <person name="Donati E.R."/>
        </authorList>
    </citation>
    <scope>NUCLEOTIDE SEQUENCE [LARGE SCALE GENOMIC DNA]</scope>
    <source>
        <strain evidence="4 5">ALE1</strain>
    </source>
</reference>
<comment type="subcellular location">
    <subcellularLocation>
        <location evidence="2">Cytoplasm</location>
    </subcellularLocation>
</comment>
<organism evidence="4 5">
    <name type="scientific">Candidatus Acidianus copahuensis</name>
    <dbReference type="NCBI Taxonomy" id="1160895"/>
    <lineage>
        <taxon>Archaea</taxon>
        <taxon>Thermoproteota</taxon>
        <taxon>Thermoprotei</taxon>
        <taxon>Sulfolobales</taxon>
        <taxon>Sulfolobaceae</taxon>
        <taxon>Acidianus</taxon>
    </lineage>
</organism>
<evidence type="ECO:0000256" key="3">
    <source>
        <dbReference type="SAM" id="Phobius"/>
    </source>
</evidence>
<keyword evidence="2" id="KW-0378">Hydrolase</keyword>
<evidence type="ECO:0000313" key="5">
    <source>
        <dbReference type="Proteomes" id="UP000024332"/>
    </source>
</evidence>
<comment type="caution">
    <text evidence="4">The sequence shown here is derived from an EMBL/GenBank/DDBJ whole genome shotgun (WGS) entry which is preliminary data.</text>
</comment>
<keyword evidence="3" id="KW-0472">Membrane</keyword>
<dbReference type="Proteomes" id="UP000024332">
    <property type="component" value="Unassembled WGS sequence"/>
</dbReference>
<comment type="catalytic activity">
    <reaction evidence="2">
        <text>Endonucleolytic cleavage of RNA, removing 5'-extranucleotides from tRNA precursor.</text>
        <dbReference type="EC" id="3.1.26.5"/>
    </reaction>
</comment>
<name>A0A031LP60_9CREN</name>
<keyword evidence="2" id="KW-0963">Cytoplasm</keyword>
<dbReference type="EC" id="3.1.26.5" evidence="2"/>
<dbReference type="EMBL" id="JFZT01000047">
    <property type="protein sequence ID" value="EZQ03879.1"/>
    <property type="molecule type" value="Genomic_DNA"/>
</dbReference>
<sequence length="142" mass="16604">MIQMIFDILIFVWLLFLTMLFFSKKQINIKKIYNKRNIKAKRYIIFYIVSENKYFGREEIESSIRSSVKEFLGRMWLDISNPKLILYIDNEKRGIISTNRAGYKVILASIPGIKEINGKKALVVPLRTTGSLKKAKKLLGIR</sequence>
<dbReference type="HAMAP" id="MF_00755">
    <property type="entry name" value="RNase_P_2"/>
    <property type="match status" value="1"/>
</dbReference>
<dbReference type="GO" id="GO:0004526">
    <property type="term" value="F:ribonuclease P activity"/>
    <property type="evidence" value="ECO:0007669"/>
    <property type="project" value="UniProtKB-UniRule"/>
</dbReference>
<dbReference type="OrthoDB" id="34695at2157"/>
<evidence type="ECO:0000256" key="2">
    <source>
        <dbReference type="HAMAP-Rule" id="MF_00755"/>
    </source>
</evidence>
<dbReference type="InterPro" id="IPR002759">
    <property type="entry name" value="Pop5/Rpp14/Rnp2-like"/>
</dbReference>
<dbReference type="AlphaFoldDB" id="A0A031LP60"/>
<comment type="subunit">
    <text evidence="2">Consists of a catalytic RNA component and at least 4-5 protein subunits.</text>
</comment>
<dbReference type="STRING" id="1160895.CM19_09170"/>
<keyword evidence="3" id="KW-0812">Transmembrane</keyword>
<gene>
    <name evidence="2" type="primary">rnp2</name>
    <name evidence="4" type="ORF">CM19_09170</name>
</gene>
<comment type="similarity">
    <text evidence="2">Belongs to the eukaryotic/archaeal RNase P protein component 2 family.</text>
</comment>
<accession>A0A031LP60</accession>
<dbReference type="Gene3D" id="3.30.70.3250">
    <property type="entry name" value="Ribonuclease P, Pop5 subunit"/>
    <property type="match status" value="1"/>
</dbReference>
<keyword evidence="2" id="KW-0255">Endonuclease</keyword>
<dbReference type="GO" id="GO:0030677">
    <property type="term" value="C:ribonuclease P complex"/>
    <property type="evidence" value="ECO:0007669"/>
    <property type="project" value="UniProtKB-UniRule"/>
</dbReference>
<dbReference type="GO" id="GO:0001682">
    <property type="term" value="P:tRNA 5'-leader removal"/>
    <property type="evidence" value="ECO:0007669"/>
    <property type="project" value="UniProtKB-UniRule"/>
</dbReference>
<keyword evidence="1 2" id="KW-0819">tRNA processing</keyword>
<protein>
    <recommendedName>
        <fullName evidence="2">Ribonuclease P protein component 2</fullName>
        <shortName evidence="2">RNase P component 2</shortName>
        <ecNumber evidence="2">3.1.26.5</ecNumber>
    </recommendedName>
    <alternativeName>
        <fullName evidence="2">Pop5</fullName>
    </alternativeName>
</protein>
<proteinExistence type="inferred from homology"/>
<dbReference type="RefSeq" id="WP_048100046.1">
    <property type="nucleotide sequence ID" value="NZ_JFZT01000047.1"/>
</dbReference>
<feature type="transmembrane region" description="Helical" evidence="3">
    <location>
        <begin position="6"/>
        <end position="23"/>
    </location>
</feature>
<dbReference type="InterPro" id="IPR038085">
    <property type="entry name" value="Rnp2-like_sf"/>
</dbReference>
<dbReference type="GO" id="GO:0005737">
    <property type="term" value="C:cytoplasm"/>
    <property type="evidence" value="ECO:0007669"/>
    <property type="project" value="UniProtKB-SubCell"/>
</dbReference>
<keyword evidence="2" id="KW-0540">Nuclease</keyword>
<evidence type="ECO:0000256" key="1">
    <source>
        <dbReference type="ARBA" id="ARBA00022694"/>
    </source>
</evidence>